<protein>
    <submittedName>
        <fullName evidence="2">Uncharacterized protein</fullName>
    </submittedName>
</protein>
<dbReference type="EMBL" id="JAWXYG010000013">
    <property type="protein sequence ID" value="KAK4254844.1"/>
    <property type="molecule type" value="Genomic_DNA"/>
</dbReference>
<feature type="compositionally biased region" description="Basic and acidic residues" evidence="1">
    <location>
        <begin position="8"/>
        <end position="22"/>
    </location>
</feature>
<dbReference type="AlphaFoldDB" id="A0AAE1M7M8"/>
<name>A0AAE1M7M8_9FABA</name>
<gene>
    <name evidence="2" type="ORF">QN277_007927</name>
</gene>
<feature type="region of interest" description="Disordered" evidence="1">
    <location>
        <begin position="1"/>
        <end position="25"/>
    </location>
</feature>
<sequence length="334" mass="38011">MASGASVREGKVLEMERDRMESSNKQTCFPGDVAELDEAMKVLDSSLAQIKWRLKPSTKRRLELDILALTTGMRPVVMVDYGGKMPELQHHLCSLLKLCQKLSPIFEHLRVMIIQDMIYLIHIRGLAEHVRSTLNSEVKLLFVDLEKEPPQMITEIDKSPLALQLISIQKLFSSIFTHEGICNLSSSQATELMDNSQSSSSQIFYSQFTECIDLSNCMEDSEVTVPTLNGWLLGYPVVYLFSKEHIADAIYNLSAKYLHIFQLSICRNTTLKKGSQAEELLSFSVPYDLSTRGSSEQWAEFFMAYMRAKWGRCAYAWKFLKMEVAECHPQAIVL</sequence>
<evidence type="ECO:0000313" key="2">
    <source>
        <dbReference type="EMBL" id="KAK4254844.1"/>
    </source>
</evidence>
<keyword evidence="3" id="KW-1185">Reference proteome</keyword>
<comment type="caution">
    <text evidence="2">The sequence shown here is derived from an EMBL/GenBank/DDBJ whole genome shotgun (WGS) entry which is preliminary data.</text>
</comment>
<evidence type="ECO:0000256" key="1">
    <source>
        <dbReference type="SAM" id="MobiDB-lite"/>
    </source>
</evidence>
<dbReference type="InterPro" id="IPR027850">
    <property type="entry name" value="DUF4504"/>
</dbReference>
<accession>A0AAE1M7M8</accession>
<dbReference type="PANTHER" id="PTHR31366:SF2">
    <property type="entry name" value="UPF0739 PROTEIN C1ORF74"/>
    <property type="match status" value="1"/>
</dbReference>
<dbReference type="Pfam" id="PF14953">
    <property type="entry name" value="DUF4504"/>
    <property type="match status" value="1"/>
</dbReference>
<dbReference type="Proteomes" id="UP001293593">
    <property type="component" value="Unassembled WGS sequence"/>
</dbReference>
<dbReference type="PANTHER" id="PTHR31366">
    <property type="entry name" value="UPF0739 PROTEIN C1ORF74"/>
    <property type="match status" value="1"/>
</dbReference>
<evidence type="ECO:0000313" key="3">
    <source>
        <dbReference type="Proteomes" id="UP001293593"/>
    </source>
</evidence>
<proteinExistence type="predicted"/>
<organism evidence="2 3">
    <name type="scientific">Acacia crassicarpa</name>
    <name type="common">northern wattle</name>
    <dbReference type="NCBI Taxonomy" id="499986"/>
    <lineage>
        <taxon>Eukaryota</taxon>
        <taxon>Viridiplantae</taxon>
        <taxon>Streptophyta</taxon>
        <taxon>Embryophyta</taxon>
        <taxon>Tracheophyta</taxon>
        <taxon>Spermatophyta</taxon>
        <taxon>Magnoliopsida</taxon>
        <taxon>eudicotyledons</taxon>
        <taxon>Gunneridae</taxon>
        <taxon>Pentapetalae</taxon>
        <taxon>rosids</taxon>
        <taxon>fabids</taxon>
        <taxon>Fabales</taxon>
        <taxon>Fabaceae</taxon>
        <taxon>Caesalpinioideae</taxon>
        <taxon>mimosoid clade</taxon>
        <taxon>Acacieae</taxon>
        <taxon>Acacia</taxon>
    </lineage>
</organism>
<reference evidence="2" key="1">
    <citation type="submission" date="2023-10" db="EMBL/GenBank/DDBJ databases">
        <title>Chromosome-level genome of the transformable northern wattle, Acacia crassicarpa.</title>
        <authorList>
            <person name="Massaro I."/>
            <person name="Sinha N.R."/>
            <person name="Poethig S."/>
            <person name="Leichty A.R."/>
        </authorList>
    </citation>
    <scope>NUCLEOTIDE SEQUENCE</scope>
    <source>
        <strain evidence="2">Acra3RX</strain>
        <tissue evidence="2">Leaf</tissue>
    </source>
</reference>